<feature type="chain" id="PRO_5020495803" evidence="2">
    <location>
        <begin position="22"/>
        <end position="474"/>
    </location>
</feature>
<reference evidence="4" key="1">
    <citation type="journal article" date="2018" name="Nat. Microbiol.">
        <title>Leveraging single-cell genomics to expand the fungal tree of life.</title>
        <authorList>
            <person name="Ahrendt S.R."/>
            <person name="Quandt C.A."/>
            <person name="Ciobanu D."/>
            <person name="Clum A."/>
            <person name="Salamov A."/>
            <person name="Andreopoulos B."/>
            <person name="Cheng J.F."/>
            <person name="Woyke T."/>
            <person name="Pelin A."/>
            <person name="Henrissat B."/>
            <person name="Reynolds N.K."/>
            <person name="Benny G.L."/>
            <person name="Smith M.E."/>
            <person name="James T.Y."/>
            <person name="Grigoriev I.V."/>
        </authorList>
    </citation>
    <scope>NUCLEOTIDE SEQUENCE [LARGE SCALE GENOMIC DNA]</scope>
    <source>
        <strain evidence="4">RSA 468</strain>
    </source>
</reference>
<keyword evidence="2" id="KW-0732">Signal</keyword>
<evidence type="ECO:0000313" key="4">
    <source>
        <dbReference type="Proteomes" id="UP000268162"/>
    </source>
</evidence>
<dbReference type="EMBL" id="ML002368">
    <property type="protein sequence ID" value="RKP38440.1"/>
    <property type="molecule type" value="Genomic_DNA"/>
</dbReference>
<feature type="signal peptide" evidence="2">
    <location>
        <begin position="1"/>
        <end position="21"/>
    </location>
</feature>
<feature type="region of interest" description="Disordered" evidence="1">
    <location>
        <begin position="424"/>
        <end position="474"/>
    </location>
</feature>
<evidence type="ECO:0000256" key="2">
    <source>
        <dbReference type="SAM" id="SignalP"/>
    </source>
</evidence>
<dbReference type="SUPFAM" id="SSF81383">
    <property type="entry name" value="F-box domain"/>
    <property type="match status" value="1"/>
</dbReference>
<evidence type="ECO:0000256" key="1">
    <source>
        <dbReference type="SAM" id="MobiDB-lite"/>
    </source>
</evidence>
<feature type="compositionally biased region" description="Pro residues" evidence="1">
    <location>
        <begin position="442"/>
        <end position="457"/>
    </location>
</feature>
<keyword evidence="4" id="KW-1185">Reference proteome</keyword>
<dbReference type="AlphaFoldDB" id="A0A4Q0A024"/>
<evidence type="ECO:0000313" key="3">
    <source>
        <dbReference type="EMBL" id="RKP38440.1"/>
    </source>
</evidence>
<organism evidence="3 4">
    <name type="scientific">Dimargaris cristalligena</name>
    <dbReference type="NCBI Taxonomy" id="215637"/>
    <lineage>
        <taxon>Eukaryota</taxon>
        <taxon>Fungi</taxon>
        <taxon>Fungi incertae sedis</taxon>
        <taxon>Zoopagomycota</taxon>
        <taxon>Kickxellomycotina</taxon>
        <taxon>Dimargaritomycetes</taxon>
        <taxon>Dimargaritales</taxon>
        <taxon>Dimargaritaceae</taxon>
        <taxon>Dimargaris</taxon>
    </lineage>
</organism>
<dbReference type="Proteomes" id="UP000268162">
    <property type="component" value="Unassembled WGS sequence"/>
</dbReference>
<accession>A0A4Q0A024</accession>
<name>A0A4Q0A024_9FUNG</name>
<feature type="compositionally biased region" description="Polar residues" evidence="1">
    <location>
        <begin position="426"/>
        <end position="440"/>
    </location>
</feature>
<dbReference type="InterPro" id="IPR036047">
    <property type="entry name" value="F-box-like_dom_sf"/>
</dbReference>
<protein>
    <submittedName>
        <fullName evidence="3">Uncharacterized protein</fullName>
    </submittedName>
</protein>
<gene>
    <name evidence="3" type="ORF">BJ085DRAFT_30352</name>
</gene>
<proteinExistence type="predicted"/>
<sequence>MVTKVRLSTVALVFLATGAYSANIWGPASINNAPDEVLAMILGWVPPYEHTRRGPVSQHWNRFELDPFTRKTNKAEEAFFANPESYNTLNLGPAEADAKLAAFMPLVEITILPAFVHLIYQNLDALGYDKLGQPLLESRPPGPHVANNMILWEALETFRPELQWLQKNTHNQQFDTTTEISRKTFFPFHDRLMKGELEQTQTMSEYFLSAAFGEALSRNFYKYVPESYIQFLATLLYMRQSVDPDIENPLDLKDYVEYAKNQEFHKARYMTVFLGAIGFGAVSGRLQPKEHQLALLVASIQGNNHLVRALIDPQQVSAPIDNIGACAVQRGWISREQITLTLAGDGNLNPPNCELFMFRAIYPIHLDAAGKTVFHLYDQNPNPVNYDIPTVGPLAPPVVLNNLVDENEVYLLLREYIDEHYIPNRTPGSTPQSVIDNNNALGPPPAIRRVTMPPPPANWDHLPPMDNLMPPNGP</sequence>